<reference evidence="1 2" key="1">
    <citation type="submission" date="2016-10" db="EMBL/GenBank/DDBJ databases">
        <authorList>
            <person name="de Groot N.N."/>
        </authorList>
    </citation>
    <scope>NUCLEOTIDE SEQUENCE [LARGE SCALE GENOMIC DNA]</scope>
    <source>
        <strain evidence="1 2">JCM 19513</strain>
    </source>
</reference>
<name>A0A1H7H4W2_9GAMM</name>
<protein>
    <submittedName>
        <fullName evidence="1">Uncharacterized protein</fullName>
    </submittedName>
</protein>
<dbReference type="RefSeq" id="WP_074864948.1">
    <property type="nucleotide sequence ID" value="NZ_FOAS01000002.1"/>
</dbReference>
<keyword evidence="2" id="KW-1185">Reference proteome</keyword>
<proteinExistence type="predicted"/>
<dbReference type="EMBL" id="FOAS01000002">
    <property type="protein sequence ID" value="SEK45446.1"/>
    <property type="molecule type" value="Genomic_DNA"/>
</dbReference>
<accession>A0A1H7H4W2</accession>
<gene>
    <name evidence="1" type="ORF">SAMN05216214_102285</name>
</gene>
<dbReference type="STRING" id="1429083.GCA_001885685_01955"/>
<sequence length="158" mass="17350">MGVSADVLIREVIRPTLKYLDVCSSSAEALLLGSAACQSQLGEHPGLFQHFGLWQLSSEQHRALWDGFLAHDPDLASRIRGLASQHAFLENPDLELCVNLRYACAIAWMQVVRAARVPALNADLPSLAHTWCKVFAPTAEPRQFMRVMAGLPMTNLAA</sequence>
<dbReference type="Proteomes" id="UP000185766">
    <property type="component" value="Unassembled WGS sequence"/>
</dbReference>
<evidence type="ECO:0000313" key="2">
    <source>
        <dbReference type="Proteomes" id="UP000185766"/>
    </source>
</evidence>
<evidence type="ECO:0000313" key="1">
    <source>
        <dbReference type="EMBL" id="SEK45446.1"/>
    </source>
</evidence>
<dbReference type="AlphaFoldDB" id="A0A1H7H4W2"/>
<organism evidence="1 2">
    <name type="scientific">Atopomonas hussainii</name>
    <dbReference type="NCBI Taxonomy" id="1429083"/>
    <lineage>
        <taxon>Bacteria</taxon>
        <taxon>Pseudomonadati</taxon>
        <taxon>Pseudomonadota</taxon>
        <taxon>Gammaproteobacteria</taxon>
        <taxon>Pseudomonadales</taxon>
        <taxon>Pseudomonadaceae</taxon>
        <taxon>Atopomonas</taxon>
    </lineage>
</organism>